<feature type="region of interest" description="Disordered" evidence="2">
    <location>
        <begin position="140"/>
        <end position="215"/>
    </location>
</feature>
<evidence type="ECO:0000313" key="4">
    <source>
        <dbReference type="EMBL" id="OJJ44496.1"/>
    </source>
</evidence>
<evidence type="ECO:0000313" key="5">
    <source>
        <dbReference type="Proteomes" id="UP000184188"/>
    </source>
</evidence>
<dbReference type="GeneID" id="34616700"/>
<gene>
    <name evidence="4" type="ORF">ASPZODRAFT_795985</name>
</gene>
<feature type="coiled-coil region" evidence="1">
    <location>
        <begin position="219"/>
        <end position="268"/>
    </location>
</feature>
<proteinExistence type="predicted"/>
<organism evidence="4 5">
    <name type="scientific">Penicilliopsis zonata CBS 506.65</name>
    <dbReference type="NCBI Taxonomy" id="1073090"/>
    <lineage>
        <taxon>Eukaryota</taxon>
        <taxon>Fungi</taxon>
        <taxon>Dikarya</taxon>
        <taxon>Ascomycota</taxon>
        <taxon>Pezizomycotina</taxon>
        <taxon>Eurotiomycetes</taxon>
        <taxon>Eurotiomycetidae</taxon>
        <taxon>Eurotiales</taxon>
        <taxon>Aspergillaceae</taxon>
        <taxon>Penicilliopsis</taxon>
    </lineage>
</organism>
<dbReference type="AlphaFoldDB" id="A0A1L9SBH8"/>
<protein>
    <recommendedName>
        <fullName evidence="3">Ubiquitin-like domain-containing protein</fullName>
    </recommendedName>
</protein>
<dbReference type="EMBL" id="KV878348">
    <property type="protein sequence ID" value="OJJ44496.1"/>
    <property type="molecule type" value="Genomic_DNA"/>
</dbReference>
<dbReference type="RefSeq" id="XP_022579006.1">
    <property type="nucleotide sequence ID" value="XM_022730236.1"/>
</dbReference>
<dbReference type="Proteomes" id="UP000184188">
    <property type="component" value="Unassembled WGS sequence"/>
</dbReference>
<dbReference type="PANTHER" id="PTHR35391:SF7">
    <property type="entry name" value="C2H2-TYPE DOMAIN-CONTAINING PROTEIN"/>
    <property type="match status" value="1"/>
</dbReference>
<feature type="compositionally biased region" description="Polar residues" evidence="2">
    <location>
        <begin position="140"/>
        <end position="149"/>
    </location>
</feature>
<feature type="compositionally biased region" description="Basic and acidic residues" evidence="2">
    <location>
        <begin position="194"/>
        <end position="206"/>
    </location>
</feature>
<dbReference type="PANTHER" id="PTHR35391">
    <property type="entry name" value="C2H2-TYPE DOMAIN-CONTAINING PROTEIN-RELATED"/>
    <property type="match status" value="1"/>
</dbReference>
<keyword evidence="5" id="KW-1185">Reference proteome</keyword>
<reference evidence="5" key="1">
    <citation type="journal article" date="2017" name="Genome Biol.">
        <title>Comparative genomics reveals high biological diversity and specific adaptations in the industrially and medically important fungal genus Aspergillus.</title>
        <authorList>
            <person name="de Vries R.P."/>
            <person name="Riley R."/>
            <person name="Wiebenga A."/>
            <person name="Aguilar-Osorio G."/>
            <person name="Amillis S."/>
            <person name="Uchima C.A."/>
            <person name="Anderluh G."/>
            <person name="Asadollahi M."/>
            <person name="Askin M."/>
            <person name="Barry K."/>
            <person name="Battaglia E."/>
            <person name="Bayram O."/>
            <person name="Benocci T."/>
            <person name="Braus-Stromeyer S.A."/>
            <person name="Caldana C."/>
            <person name="Canovas D."/>
            <person name="Cerqueira G.C."/>
            <person name="Chen F."/>
            <person name="Chen W."/>
            <person name="Choi C."/>
            <person name="Clum A."/>
            <person name="Dos Santos R.A."/>
            <person name="Damasio A.R."/>
            <person name="Diallinas G."/>
            <person name="Emri T."/>
            <person name="Fekete E."/>
            <person name="Flipphi M."/>
            <person name="Freyberg S."/>
            <person name="Gallo A."/>
            <person name="Gournas C."/>
            <person name="Habgood R."/>
            <person name="Hainaut M."/>
            <person name="Harispe M.L."/>
            <person name="Henrissat B."/>
            <person name="Hilden K.S."/>
            <person name="Hope R."/>
            <person name="Hossain A."/>
            <person name="Karabika E."/>
            <person name="Karaffa L."/>
            <person name="Karanyi Z."/>
            <person name="Krasevec N."/>
            <person name="Kuo A."/>
            <person name="Kusch H."/>
            <person name="LaButti K."/>
            <person name="Lagendijk E.L."/>
            <person name="Lapidus A."/>
            <person name="Levasseur A."/>
            <person name="Lindquist E."/>
            <person name="Lipzen A."/>
            <person name="Logrieco A.F."/>
            <person name="MacCabe A."/>
            <person name="Maekelae M.R."/>
            <person name="Malavazi I."/>
            <person name="Melin P."/>
            <person name="Meyer V."/>
            <person name="Mielnichuk N."/>
            <person name="Miskei M."/>
            <person name="Molnar A.P."/>
            <person name="Mule G."/>
            <person name="Ngan C.Y."/>
            <person name="Orejas M."/>
            <person name="Orosz E."/>
            <person name="Ouedraogo J.P."/>
            <person name="Overkamp K.M."/>
            <person name="Park H.-S."/>
            <person name="Perrone G."/>
            <person name="Piumi F."/>
            <person name="Punt P.J."/>
            <person name="Ram A.F."/>
            <person name="Ramon A."/>
            <person name="Rauscher S."/>
            <person name="Record E."/>
            <person name="Riano-Pachon D.M."/>
            <person name="Robert V."/>
            <person name="Roehrig J."/>
            <person name="Ruller R."/>
            <person name="Salamov A."/>
            <person name="Salih N.S."/>
            <person name="Samson R.A."/>
            <person name="Sandor E."/>
            <person name="Sanguinetti M."/>
            <person name="Schuetze T."/>
            <person name="Sepcic K."/>
            <person name="Shelest E."/>
            <person name="Sherlock G."/>
            <person name="Sophianopoulou V."/>
            <person name="Squina F.M."/>
            <person name="Sun H."/>
            <person name="Susca A."/>
            <person name="Todd R.B."/>
            <person name="Tsang A."/>
            <person name="Unkles S.E."/>
            <person name="van de Wiele N."/>
            <person name="van Rossen-Uffink D."/>
            <person name="Oliveira J.V."/>
            <person name="Vesth T.C."/>
            <person name="Visser J."/>
            <person name="Yu J.-H."/>
            <person name="Zhou M."/>
            <person name="Andersen M.R."/>
            <person name="Archer D.B."/>
            <person name="Baker S.E."/>
            <person name="Benoit I."/>
            <person name="Brakhage A.A."/>
            <person name="Braus G.H."/>
            <person name="Fischer R."/>
            <person name="Frisvad J.C."/>
            <person name="Goldman G.H."/>
            <person name="Houbraken J."/>
            <person name="Oakley B."/>
            <person name="Pocsi I."/>
            <person name="Scazzocchio C."/>
            <person name="Seiboth B."/>
            <person name="vanKuyk P.A."/>
            <person name="Wortman J."/>
            <person name="Dyer P.S."/>
            <person name="Grigoriev I.V."/>
        </authorList>
    </citation>
    <scope>NUCLEOTIDE SEQUENCE [LARGE SCALE GENOMIC DNA]</scope>
    <source>
        <strain evidence="5">CBS 506.65</strain>
    </source>
</reference>
<evidence type="ECO:0000256" key="1">
    <source>
        <dbReference type="SAM" id="Coils"/>
    </source>
</evidence>
<accession>A0A1L9SBH8</accession>
<sequence length="330" mass="36920">MNDHTWRNHLKHDLDAYVCLFEGCAKGDVLYSYSEEWLNHMREHKVRWRCTAKAHGILIFKDKVDYLDHILSKHKGAESHLDSLTDPGSQPSSSLFVTCPLCNAEAATLNIPLEDHIASHLRYLALKSLPFVDCDDQSPGTNLSVQSSGGDIGSRSTLDDDSDRGLSLDFGNEHDQPSSPDHDEELHLSSLARSEGEETFSDREDSASLQRADPIITKAAEETREERILREQKENLEDLNAINNPKILQKLAAEAAQTEAIITQTETKIAAENATDEGAEALAAANPPLPEKKKLIKFTDAVGRRLSLPFHLCCTWEVKLVFLWYDSHHD</sequence>
<feature type="domain" description="Ubiquitin-like" evidence="3">
    <location>
        <begin position="292"/>
        <end position="318"/>
    </location>
</feature>
<evidence type="ECO:0000256" key="2">
    <source>
        <dbReference type="SAM" id="MobiDB-lite"/>
    </source>
</evidence>
<name>A0A1L9SBH8_9EURO</name>
<dbReference type="Pfam" id="PF22893">
    <property type="entry name" value="ULD_2"/>
    <property type="match status" value="1"/>
</dbReference>
<dbReference type="OrthoDB" id="20872at2759"/>
<feature type="compositionally biased region" description="Basic and acidic residues" evidence="2">
    <location>
        <begin position="163"/>
        <end position="187"/>
    </location>
</feature>
<dbReference type="VEuPathDB" id="FungiDB:ASPZODRAFT_795985"/>
<dbReference type="InterPro" id="IPR054464">
    <property type="entry name" value="ULD_fung"/>
</dbReference>
<evidence type="ECO:0000259" key="3">
    <source>
        <dbReference type="Pfam" id="PF22893"/>
    </source>
</evidence>
<keyword evidence="1" id="KW-0175">Coiled coil</keyword>